<sequence length="786" mass="88589">MERPSFISRSSSSLSSLLSHDEKSLLPRPVYQKPKIRVRSLLGHCLYRRVVLWIAAGLAVLFLILNSGERDLRRDRLLDLVHSKPYKKDKSDVGGIKSAKDEPQVAVVVAGTEGSKSSEEVSVPEWREDMPHWMKYKHLDGFFVGLKALVPACDYKPEHPRSPGEKSPYPVTISYTDLPTPTPYIPQPDYESSEYTAEYHQVKPCYLDNDNKVPVPDIYAYDGIVQGQPEPVIGSHGLLGLRDDVCFDRFARYGPYGLGYSFEEGGVDVGMDTERAGAEAVWKKTGKINYDKIDWGEVQNRCYESNKERFAEPGAQNQPSRTTSTTRTERSFTYTNTNSGSQKKKIPRTAVVVRAYTGYPWTHHAVLNFRAMISELALRSGGEYTVHFLLHVRDDNEAVWADPVTVQRVLDDNVPAEFHSICTLWSQAQMRLIYPGQFGHSFSNPSGGDVHGVYRSAHLPLQHFAMNHPEYDHFWNWELDMRWLGNYYELFDRLGRWGQQQSRVGAWERSAKYYIPRYHGDWANFTALVRNETLNSGRSPVLGPVSFPGRAPLRSEAAGQSFMPPSCTTTRDDPACGVGEDADLITLNPLFDAEDSGWVFSSDVTGYDTALPAPPRRCAIVTASRLSRRLLAAMHEEVWRLRHTMFSEMFPASVALHRGLKAVYAPHPVSFDRGWDLAAVDAAFNGGRDGSSGGRGSPFDLRNEHNHKGTTWYYHSEFAGLLWRRWLGYAQYDDGRSGEGGAGGPTLRGGKVEEERATGTGRMCLRSMLVHPIKWEHPSELEDWQP</sequence>
<feature type="transmembrane region" description="Helical" evidence="2">
    <location>
        <begin position="46"/>
        <end position="65"/>
    </location>
</feature>
<organism evidence="3 4">
    <name type="scientific">Corynascus novoguineensis</name>
    <dbReference type="NCBI Taxonomy" id="1126955"/>
    <lineage>
        <taxon>Eukaryota</taxon>
        <taxon>Fungi</taxon>
        <taxon>Dikarya</taxon>
        <taxon>Ascomycota</taxon>
        <taxon>Pezizomycotina</taxon>
        <taxon>Sordariomycetes</taxon>
        <taxon>Sordariomycetidae</taxon>
        <taxon>Sordariales</taxon>
        <taxon>Chaetomiaceae</taxon>
        <taxon>Corynascus</taxon>
    </lineage>
</organism>
<keyword evidence="4" id="KW-1185">Reference proteome</keyword>
<name>A0AAN7D0I6_9PEZI</name>
<feature type="region of interest" description="Disordered" evidence="1">
    <location>
        <begin position="308"/>
        <end position="343"/>
    </location>
</feature>
<dbReference type="InterPro" id="IPR021822">
    <property type="entry name" value="DUF3405"/>
</dbReference>
<dbReference type="Proteomes" id="UP001303647">
    <property type="component" value="Unassembled WGS sequence"/>
</dbReference>
<dbReference type="Pfam" id="PF11885">
    <property type="entry name" value="DUF3405"/>
    <property type="match status" value="1"/>
</dbReference>
<feature type="compositionally biased region" description="Low complexity" evidence="1">
    <location>
        <begin position="320"/>
        <end position="337"/>
    </location>
</feature>
<accession>A0AAN7D0I6</accession>
<dbReference type="AlphaFoldDB" id="A0AAN7D0I6"/>
<reference evidence="3" key="1">
    <citation type="journal article" date="2023" name="Mol. Phylogenet. Evol.">
        <title>Genome-scale phylogeny and comparative genomics of the fungal order Sordariales.</title>
        <authorList>
            <person name="Hensen N."/>
            <person name="Bonometti L."/>
            <person name="Westerberg I."/>
            <person name="Brannstrom I.O."/>
            <person name="Guillou S."/>
            <person name="Cros-Aarteil S."/>
            <person name="Calhoun S."/>
            <person name="Haridas S."/>
            <person name="Kuo A."/>
            <person name="Mondo S."/>
            <person name="Pangilinan J."/>
            <person name="Riley R."/>
            <person name="LaButti K."/>
            <person name="Andreopoulos B."/>
            <person name="Lipzen A."/>
            <person name="Chen C."/>
            <person name="Yan M."/>
            <person name="Daum C."/>
            <person name="Ng V."/>
            <person name="Clum A."/>
            <person name="Steindorff A."/>
            <person name="Ohm R.A."/>
            <person name="Martin F."/>
            <person name="Silar P."/>
            <person name="Natvig D.O."/>
            <person name="Lalanne C."/>
            <person name="Gautier V."/>
            <person name="Ament-Velasquez S.L."/>
            <person name="Kruys A."/>
            <person name="Hutchinson M.I."/>
            <person name="Powell A.J."/>
            <person name="Barry K."/>
            <person name="Miller A.N."/>
            <person name="Grigoriev I.V."/>
            <person name="Debuchy R."/>
            <person name="Gladieux P."/>
            <person name="Hiltunen Thoren M."/>
            <person name="Johannesson H."/>
        </authorList>
    </citation>
    <scope>NUCLEOTIDE SEQUENCE</scope>
    <source>
        <strain evidence="3">CBS 359.72</strain>
    </source>
</reference>
<keyword evidence="2" id="KW-1133">Transmembrane helix</keyword>
<dbReference type="EMBL" id="MU857604">
    <property type="protein sequence ID" value="KAK4251774.1"/>
    <property type="molecule type" value="Genomic_DNA"/>
</dbReference>
<reference evidence="3" key="2">
    <citation type="submission" date="2023-05" db="EMBL/GenBank/DDBJ databases">
        <authorList>
            <consortium name="Lawrence Berkeley National Laboratory"/>
            <person name="Steindorff A."/>
            <person name="Hensen N."/>
            <person name="Bonometti L."/>
            <person name="Westerberg I."/>
            <person name="Brannstrom I.O."/>
            <person name="Guillou S."/>
            <person name="Cros-Aarteil S."/>
            <person name="Calhoun S."/>
            <person name="Haridas S."/>
            <person name="Kuo A."/>
            <person name="Mondo S."/>
            <person name="Pangilinan J."/>
            <person name="Riley R."/>
            <person name="Labutti K."/>
            <person name="Andreopoulos B."/>
            <person name="Lipzen A."/>
            <person name="Chen C."/>
            <person name="Yanf M."/>
            <person name="Daum C."/>
            <person name="Ng V."/>
            <person name="Clum A."/>
            <person name="Ohm R."/>
            <person name="Martin F."/>
            <person name="Silar P."/>
            <person name="Natvig D."/>
            <person name="Lalanne C."/>
            <person name="Gautier V."/>
            <person name="Ament-Velasquez S.L."/>
            <person name="Kruys A."/>
            <person name="Hutchinson M.I."/>
            <person name="Powell A.J."/>
            <person name="Barry K."/>
            <person name="Miller A.N."/>
            <person name="Grigoriev I.V."/>
            <person name="Debuchy R."/>
            <person name="Gladieux P."/>
            <person name="Thoren M.H."/>
            <person name="Johannesson H."/>
        </authorList>
    </citation>
    <scope>NUCLEOTIDE SEQUENCE</scope>
    <source>
        <strain evidence="3">CBS 359.72</strain>
    </source>
</reference>
<evidence type="ECO:0000313" key="4">
    <source>
        <dbReference type="Proteomes" id="UP001303647"/>
    </source>
</evidence>
<keyword evidence="2" id="KW-0812">Transmembrane</keyword>
<evidence type="ECO:0000313" key="3">
    <source>
        <dbReference type="EMBL" id="KAK4251774.1"/>
    </source>
</evidence>
<proteinExistence type="predicted"/>
<dbReference type="PANTHER" id="PTHR36205">
    <property type="entry name" value="CHROMOSOME 19, WHOLE GENOME SHOTGUN SEQUENCE"/>
    <property type="match status" value="1"/>
</dbReference>
<dbReference type="PANTHER" id="PTHR36205:SF3">
    <property type="entry name" value="MAJOR FACILITATOR SUPERFAMILY TRANSPORTER"/>
    <property type="match status" value="1"/>
</dbReference>
<evidence type="ECO:0008006" key="5">
    <source>
        <dbReference type="Google" id="ProtNLM"/>
    </source>
</evidence>
<protein>
    <recommendedName>
        <fullName evidence="5">Major facilitator superfamily transporter</fullName>
    </recommendedName>
</protein>
<evidence type="ECO:0000256" key="1">
    <source>
        <dbReference type="SAM" id="MobiDB-lite"/>
    </source>
</evidence>
<keyword evidence="2" id="KW-0472">Membrane</keyword>
<comment type="caution">
    <text evidence="3">The sequence shown here is derived from an EMBL/GenBank/DDBJ whole genome shotgun (WGS) entry which is preliminary data.</text>
</comment>
<gene>
    <name evidence="3" type="ORF">C7999DRAFT_37489</name>
</gene>
<evidence type="ECO:0000256" key="2">
    <source>
        <dbReference type="SAM" id="Phobius"/>
    </source>
</evidence>